<dbReference type="PROSITE" id="PS00061">
    <property type="entry name" value="ADH_SHORT"/>
    <property type="match status" value="1"/>
</dbReference>
<comment type="similarity">
    <text evidence="1">Belongs to the short-chain dehydrogenases/reductases (SDR) family.</text>
</comment>
<dbReference type="Pfam" id="PF13561">
    <property type="entry name" value="adh_short_C2"/>
    <property type="match status" value="1"/>
</dbReference>
<dbReference type="PANTHER" id="PTHR43639">
    <property type="entry name" value="OXIDOREDUCTASE, SHORT-CHAIN DEHYDROGENASE/REDUCTASE FAMILY (AFU_ORTHOLOGUE AFUA_5G02870)"/>
    <property type="match status" value="1"/>
</dbReference>
<dbReference type="PRINTS" id="PR00081">
    <property type="entry name" value="GDHRDH"/>
</dbReference>
<dbReference type="PRINTS" id="PR00080">
    <property type="entry name" value="SDRFAMILY"/>
</dbReference>
<accession>A0ABT9BTC5</accession>
<evidence type="ECO:0000313" key="3">
    <source>
        <dbReference type="EMBL" id="MDO7882670.1"/>
    </source>
</evidence>
<keyword evidence="4" id="KW-1185">Reference proteome</keyword>
<organism evidence="3 4">
    <name type="scientific">Antiquaquibacter soli</name>
    <dbReference type="NCBI Taxonomy" id="3064523"/>
    <lineage>
        <taxon>Bacteria</taxon>
        <taxon>Bacillati</taxon>
        <taxon>Actinomycetota</taxon>
        <taxon>Actinomycetes</taxon>
        <taxon>Micrococcales</taxon>
        <taxon>Microbacteriaceae</taxon>
        <taxon>Antiquaquibacter</taxon>
    </lineage>
</organism>
<dbReference type="Proteomes" id="UP001241072">
    <property type="component" value="Unassembled WGS sequence"/>
</dbReference>
<dbReference type="PANTHER" id="PTHR43639:SF1">
    <property type="entry name" value="SHORT-CHAIN DEHYDROGENASE_REDUCTASE FAMILY PROTEIN"/>
    <property type="match status" value="1"/>
</dbReference>
<protein>
    <submittedName>
        <fullName evidence="3">Glucose 1-dehydrogenase</fullName>
        <ecNumber evidence="3">1.1.1.47</ecNumber>
    </submittedName>
</protein>
<dbReference type="RefSeq" id="WP_305003103.1">
    <property type="nucleotide sequence ID" value="NZ_JAUQUB010000002.1"/>
</dbReference>
<dbReference type="GO" id="GO:0047936">
    <property type="term" value="F:glucose 1-dehydrogenase [NAD(P)+] activity"/>
    <property type="evidence" value="ECO:0007669"/>
    <property type="project" value="UniProtKB-EC"/>
</dbReference>
<dbReference type="EC" id="1.1.1.47" evidence="3"/>
<evidence type="ECO:0000313" key="4">
    <source>
        <dbReference type="Proteomes" id="UP001241072"/>
    </source>
</evidence>
<evidence type="ECO:0000256" key="1">
    <source>
        <dbReference type="ARBA" id="ARBA00006484"/>
    </source>
</evidence>
<dbReference type="InterPro" id="IPR036291">
    <property type="entry name" value="NAD(P)-bd_dom_sf"/>
</dbReference>
<dbReference type="InterPro" id="IPR020904">
    <property type="entry name" value="Sc_DH/Rdtase_CS"/>
</dbReference>
<dbReference type="SUPFAM" id="SSF51735">
    <property type="entry name" value="NAD(P)-binding Rossmann-fold domains"/>
    <property type="match status" value="1"/>
</dbReference>
<proteinExistence type="inferred from homology"/>
<dbReference type="Gene3D" id="3.40.50.720">
    <property type="entry name" value="NAD(P)-binding Rossmann-like Domain"/>
    <property type="match status" value="1"/>
</dbReference>
<dbReference type="EMBL" id="JAUQUB010000002">
    <property type="protein sequence ID" value="MDO7882670.1"/>
    <property type="molecule type" value="Genomic_DNA"/>
</dbReference>
<dbReference type="InterPro" id="IPR002347">
    <property type="entry name" value="SDR_fam"/>
</dbReference>
<reference evidence="3 4" key="1">
    <citation type="submission" date="2023-07" db="EMBL/GenBank/DDBJ databases">
        <title>Protaetiibacter sp. nov WY-16 isolated from soil.</title>
        <authorList>
            <person name="Liu B."/>
            <person name="Wan Y."/>
        </authorList>
    </citation>
    <scope>NUCLEOTIDE SEQUENCE [LARGE SCALE GENOMIC DNA]</scope>
    <source>
        <strain evidence="3 4">WY-16</strain>
    </source>
</reference>
<dbReference type="NCBIfam" id="NF005559">
    <property type="entry name" value="PRK07231.1"/>
    <property type="match status" value="1"/>
</dbReference>
<comment type="caution">
    <text evidence="3">The sequence shown here is derived from an EMBL/GenBank/DDBJ whole genome shotgun (WGS) entry which is preliminary data.</text>
</comment>
<evidence type="ECO:0000256" key="2">
    <source>
        <dbReference type="ARBA" id="ARBA00023002"/>
    </source>
</evidence>
<sequence>MIDLNGRRAIVTGAGQGIGAGIAIALARAGADVVVHHRGSDASATVAAIESIGRRALAVRADLTDPPQADRLVAEAAAVLGGIDILVNNAGHLVGRSPVAAMGDDHWRAVQEVNVSSAFSVSRAAVPWLEASDAGRIVMMSSLAAENGGGAGAVAYATSKAAVIGLTRGLAKELAPSGITVNAVAPGFIEGTAFHDTFTPDAARAGIIAGIPLGRAGTVDDVAGAVAYLVSDLAGFVTGQVIDVNGGVHFS</sequence>
<name>A0ABT9BTC5_9MICO</name>
<gene>
    <name evidence="3" type="ORF">Q5716_10585</name>
</gene>
<keyword evidence="2 3" id="KW-0560">Oxidoreductase</keyword>